<dbReference type="KEGG" id="bbes:BESB_023230"/>
<organism evidence="3 4">
    <name type="scientific">Besnoitia besnoiti</name>
    <name type="common">Apicomplexan protozoan</name>
    <dbReference type="NCBI Taxonomy" id="94643"/>
    <lineage>
        <taxon>Eukaryota</taxon>
        <taxon>Sar</taxon>
        <taxon>Alveolata</taxon>
        <taxon>Apicomplexa</taxon>
        <taxon>Conoidasida</taxon>
        <taxon>Coccidia</taxon>
        <taxon>Eucoccidiorida</taxon>
        <taxon>Eimeriorina</taxon>
        <taxon>Sarcocystidae</taxon>
        <taxon>Besnoitia</taxon>
    </lineage>
</organism>
<evidence type="ECO:0000313" key="3">
    <source>
        <dbReference type="EMBL" id="PFH31831.1"/>
    </source>
</evidence>
<evidence type="ECO:0008006" key="5">
    <source>
        <dbReference type="Google" id="ProtNLM"/>
    </source>
</evidence>
<protein>
    <recommendedName>
        <fullName evidence="5">Secreted protein</fullName>
    </recommendedName>
</protein>
<comment type="caution">
    <text evidence="3">The sequence shown here is derived from an EMBL/GenBank/DDBJ whole genome shotgun (WGS) entry which is preliminary data.</text>
</comment>
<gene>
    <name evidence="3" type="ORF">BESB_023230</name>
</gene>
<evidence type="ECO:0000256" key="2">
    <source>
        <dbReference type="SAM" id="SignalP"/>
    </source>
</evidence>
<feature type="signal peptide" evidence="2">
    <location>
        <begin position="1"/>
        <end position="28"/>
    </location>
</feature>
<dbReference type="VEuPathDB" id="ToxoDB:BESB_023230"/>
<accession>A0A2A9M693</accession>
<evidence type="ECO:0000256" key="1">
    <source>
        <dbReference type="SAM" id="MobiDB-lite"/>
    </source>
</evidence>
<keyword evidence="2" id="KW-0732">Signal</keyword>
<dbReference type="GeneID" id="40307383"/>
<dbReference type="Proteomes" id="UP000224006">
    <property type="component" value="Chromosome XII"/>
</dbReference>
<reference evidence="3 4" key="1">
    <citation type="submission" date="2017-09" db="EMBL/GenBank/DDBJ databases">
        <title>Genome sequencing of Besnoitia besnoiti strain Bb-Ger1.</title>
        <authorList>
            <person name="Schares G."/>
            <person name="Venepally P."/>
            <person name="Lorenzi H.A."/>
        </authorList>
    </citation>
    <scope>NUCLEOTIDE SEQUENCE [LARGE SCALE GENOMIC DNA]</scope>
    <source>
        <strain evidence="3 4">Bb-Ger1</strain>
    </source>
</reference>
<proteinExistence type="predicted"/>
<feature type="compositionally biased region" description="Polar residues" evidence="1">
    <location>
        <begin position="50"/>
        <end position="71"/>
    </location>
</feature>
<dbReference type="EMBL" id="NWUJ01000013">
    <property type="protein sequence ID" value="PFH31831.1"/>
    <property type="molecule type" value="Genomic_DNA"/>
</dbReference>
<evidence type="ECO:0000313" key="4">
    <source>
        <dbReference type="Proteomes" id="UP000224006"/>
    </source>
</evidence>
<keyword evidence="4" id="KW-1185">Reference proteome</keyword>
<dbReference type="AlphaFoldDB" id="A0A2A9M693"/>
<feature type="region of interest" description="Disordered" evidence="1">
    <location>
        <begin position="29"/>
        <end position="74"/>
    </location>
</feature>
<feature type="chain" id="PRO_5013309982" description="Secreted protein" evidence="2">
    <location>
        <begin position="29"/>
        <end position="161"/>
    </location>
</feature>
<dbReference type="RefSeq" id="XP_029215840.1">
    <property type="nucleotide sequence ID" value="XM_029361025.1"/>
</dbReference>
<sequence length="161" mass="16267">MATPVRLFRAVGAVALGVLFAHRSLVGAADSPQTVPDPKQEVGPVHAESGPQSDATDSSSADRLSDETPTSMDEALAAISADSALSLDGEGVPGVEEAHAKSTPGGTIKEFLDAAQAALVVMAATAGNPDSTSSVLSPSAGAEHLSDSVLENMHRTFGFEV</sequence>
<name>A0A2A9M693_BESBE</name>